<comment type="similarity">
    <text evidence="1">Belongs to the FAD-binding monooxygenase family.</text>
</comment>
<dbReference type="InterPro" id="IPR036188">
    <property type="entry name" value="FAD/NAD-bd_sf"/>
</dbReference>
<name>A0A6A5XLY0_9PLEO</name>
<keyword evidence="3" id="KW-1185">Reference proteome</keyword>
<dbReference type="PANTHER" id="PTHR42877">
    <property type="entry name" value="L-ORNITHINE N(5)-MONOOXYGENASE-RELATED"/>
    <property type="match status" value="1"/>
</dbReference>
<evidence type="ECO:0000256" key="1">
    <source>
        <dbReference type="ARBA" id="ARBA00010139"/>
    </source>
</evidence>
<sequence>MLIEFHLTPVLPLKDIPRFVTFSEPAQTNLERHVSLAFEDAGYHRRYTVREEPLGTVRPIRIITIGAGASGINILKTLDQELTNFDCVVYEKNSRVGGTWFENRYPGCQCDIPSHNYQFSYQPNYAWSSFFSPAREIEEYLCSICEDASMKERIRLEHEVLGAFWNEDTASWRVQIRSLRTGVEFEDHCDFLLNASGILNNWQWPDIPGLHDFAGSLLHSAKWDETFEWAGKRVAVIGNGSSGVQIVPAMQESVRELVHFIREPTWMVPPQLQSLSLSKASDILSQIQMDEKGRFLPEQIQRFKLDPDFYLSFIKAVEEQVNNNFSIVLKDTTNHRNARELVTHYMKSSLGDNEELIKLLVPDFPLGCRRMTPDIGYLASLTKDNVRVVSDKIVVINETGLVTSSGETIAVDAIVCATGFNVSFRPRFPLVGRKGNLQDIWTETHPSAYMSCAVPDFPNYFVFLGPNAPIGHGSVFTIVELISKYVTDIIKKCQTQQIRAISPSRAAVDEFAEHIATFMPRTAWAGPCASWFKAGTRDGPVTALHPGSRIHFFHMLEHFRGEDWEYVYSTKTNRFSYLGNGVSLKELDGSDTTWYLRA</sequence>
<dbReference type="PANTHER" id="PTHR42877:SF12">
    <property type="entry name" value="MONOOXYGENASE"/>
    <property type="match status" value="1"/>
</dbReference>
<dbReference type="AlphaFoldDB" id="A0A6A5XLY0"/>
<organism evidence="2 3">
    <name type="scientific">Aaosphaeria arxii CBS 175.79</name>
    <dbReference type="NCBI Taxonomy" id="1450172"/>
    <lineage>
        <taxon>Eukaryota</taxon>
        <taxon>Fungi</taxon>
        <taxon>Dikarya</taxon>
        <taxon>Ascomycota</taxon>
        <taxon>Pezizomycotina</taxon>
        <taxon>Dothideomycetes</taxon>
        <taxon>Pleosporomycetidae</taxon>
        <taxon>Pleosporales</taxon>
        <taxon>Pleosporales incertae sedis</taxon>
        <taxon>Aaosphaeria</taxon>
    </lineage>
</organism>
<evidence type="ECO:0000313" key="2">
    <source>
        <dbReference type="EMBL" id="KAF2014268.1"/>
    </source>
</evidence>
<proteinExistence type="inferred from homology"/>
<evidence type="ECO:0000313" key="3">
    <source>
        <dbReference type="Proteomes" id="UP000799778"/>
    </source>
</evidence>
<gene>
    <name evidence="2" type="ORF">BU24DRAFT_481689</name>
</gene>
<reference evidence="2" key="1">
    <citation type="journal article" date="2020" name="Stud. Mycol.">
        <title>101 Dothideomycetes genomes: a test case for predicting lifestyles and emergence of pathogens.</title>
        <authorList>
            <person name="Haridas S."/>
            <person name="Albert R."/>
            <person name="Binder M."/>
            <person name="Bloem J."/>
            <person name="Labutti K."/>
            <person name="Salamov A."/>
            <person name="Andreopoulos B."/>
            <person name="Baker S."/>
            <person name="Barry K."/>
            <person name="Bills G."/>
            <person name="Bluhm B."/>
            <person name="Cannon C."/>
            <person name="Castanera R."/>
            <person name="Culley D."/>
            <person name="Daum C."/>
            <person name="Ezra D."/>
            <person name="Gonzalez J."/>
            <person name="Henrissat B."/>
            <person name="Kuo A."/>
            <person name="Liang C."/>
            <person name="Lipzen A."/>
            <person name="Lutzoni F."/>
            <person name="Magnuson J."/>
            <person name="Mondo S."/>
            <person name="Nolan M."/>
            <person name="Ohm R."/>
            <person name="Pangilinan J."/>
            <person name="Park H.-J."/>
            <person name="Ramirez L."/>
            <person name="Alfaro M."/>
            <person name="Sun H."/>
            <person name="Tritt A."/>
            <person name="Yoshinaga Y."/>
            <person name="Zwiers L.-H."/>
            <person name="Turgeon B."/>
            <person name="Goodwin S."/>
            <person name="Spatafora J."/>
            <person name="Crous P."/>
            <person name="Grigoriev I."/>
        </authorList>
    </citation>
    <scope>NUCLEOTIDE SEQUENCE</scope>
    <source>
        <strain evidence="2">CBS 175.79</strain>
    </source>
</reference>
<dbReference type="Gene3D" id="3.50.50.60">
    <property type="entry name" value="FAD/NAD(P)-binding domain"/>
    <property type="match status" value="2"/>
</dbReference>
<dbReference type="EMBL" id="ML978070">
    <property type="protein sequence ID" value="KAF2014268.1"/>
    <property type="molecule type" value="Genomic_DNA"/>
</dbReference>
<dbReference type="RefSeq" id="XP_033382607.1">
    <property type="nucleotide sequence ID" value="XM_033533191.1"/>
</dbReference>
<dbReference type="OrthoDB" id="74360at2759"/>
<dbReference type="GeneID" id="54290588"/>
<accession>A0A6A5XLY0</accession>
<dbReference type="Pfam" id="PF13450">
    <property type="entry name" value="NAD_binding_8"/>
    <property type="match status" value="1"/>
</dbReference>
<dbReference type="Proteomes" id="UP000799778">
    <property type="component" value="Unassembled WGS sequence"/>
</dbReference>
<protein>
    <submittedName>
        <fullName evidence="2">FAD/NAD(P)-binding domain-containing protein</fullName>
    </submittedName>
</protein>
<dbReference type="InterPro" id="IPR051209">
    <property type="entry name" value="FAD-bind_Monooxygenase_sf"/>
</dbReference>
<dbReference type="SUPFAM" id="SSF51905">
    <property type="entry name" value="FAD/NAD(P)-binding domain"/>
    <property type="match status" value="3"/>
</dbReference>